<dbReference type="EMBL" id="FNDG01000030">
    <property type="protein sequence ID" value="SDI94903.1"/>
    <property type="molecule type" value="Genomic_DNA"/>
</dbReference>
<evidence type="ECO:0000259" key="1">
    <source>
        <dbReference type="Pfam" id="PF14467"/>
    </source>
</evidence>
<dbReference type="InterPro" id="IPR025218">
    <property type="entry name" value="DUF4426"/>
</dbReference>
<dbReference type="Proteomes" id="UP000198606">
    <property type="component" value="Unassembled WGS sequence"/>
</dbReference>
<feature type="domain" description="DUF4426" evidence="1">
    <location>
        <begin position="25"/>
        <end position="135"/>
    </location>
</feature>
<name>A0A1G8PR34_9GAMM</name>
<reference evidence="2 3" key="1">
    <citation type="submission" date="2016-10" db="EMBL/GenBank/DDBJ databases">
        <authorList>
            <person name="de Groot N.N."/>
        </authorList>
    </citation>
    <scope>NUCLEOTIDE SEQUENCE [LARGE SCALE GENOMIC DNA]</scope>
    <source>
        <strain evidence="2 3">LMG 18387</strain>
    </source>
</reference>
<organism evidence="2 3">
    <name type="scientific">Phytopseudomonas flavescens</name>
    <dbReference type="NCBI Taxonomy" id="29435"/>
    <lineage>
        <taxon>Bacteria</taxon>
        <taxon>Pseudomonadati</taxon>
        <taxon>Pseudomonadota</taxon>
        <taxon>Gammaproteobacteria</taxon>
        <taxon>Pseudomonadales</taxon>
        <taxon>Pseudomonadaceae</taxon>
        <taxon>Phytopseudomonas</taxon>
    </lineage>
</organism>
<evidence type="ECO:0000313" key="3">
    <source>
        <dbReference type="Proteomes" id="UP000198606"/>
    </source>
</evidence>
<proteinExistence type="predicted"/>
<dbReference type="Pfam" id="PF14467">
    <property type="entry name" value="DUF4426"/>
    <property type="match status" value="1"/>
</dbReference>
<accession>A0A1G8PR34</accession>
<protein>
    <recommendedName>
        <fullName evidence="1">DUF4426 domain-containing protein</fullName>
    </recommendedName>
</protein>
<sequence>MRDTTLAIVIALCLSLPLSAAERMQRLGDLKVHYSAFNASYLQPQIAQASGLLRSGQQGVLNVSVLRAGKSSPATVSGEVKSVLGHGQPLRFIEQREGEFVSYLAQFPIPSREVLLFNLQVNGQRLDFNQELFPEP</sequence>
<gene>
    <name evidence="2" type="ORF">SAMN05216588_13034</name>
</gene>
<dbReference type="RefSeq" id="WP_084308684.1">
    <property type="nucleotide sequence ID" value="NZ_FNDG01000030.1"/>
</dbReference>
<evidence type="ECO:0000313" key="2">
    <source>
        <dbReference type="EMBL" id="SDI94903.1"/>
    </source>
</evidence>
<dbReference type="STRING" id="29435.SAMN05216588_13034"/>
<dbReference type="AlphaFoldDB" id="A0A1G8PR34"/>
<dbReference type="Gene3D" id="2.60.40.3340">
    <property type="entry name" value="Domain of unknown function DUF4426"/>
    <property type="match status" value="1"/>
</dbReference>